<evidence type="ECO:0000313" key="3">
    <source>
        <dbReference type="EMBL" id="OLP57636.1"/>
    </source>
</evidence>
<evidence type="ECO:0000256" key="1">
    <source>
        <dbReference type="SAM" id="MobiDB-lite"/>
    </source>
</evidence>
<evidence type="ECO:0008006" key="5">
    <source>
        <dbReference type="Google" id="ProtNLM"/>
    </source>
</evidence>
<name>A0A1Q9AQI8_9HYPH</name>
<dbReference type="AlphaFoldDB" id="A0A1Q9AQI8"/>
<comment type="caution">
    <text evidence="3">The sequence shown here is derived from an EMBL/GenBank/DDBJ whole genome shotgun (WGS) entry which is preliminary data.</text>
</comment>
<keyword evidence="2" id="KW-0472">Membrane</keyword>
<keyword evidence="2" id="KW-0812">Transmembrane</keyword>
<dbReference type="Proteomes" id="UP000186143">
    <property type="component" value="Unassembled WGS sequence"/>
</dbReference>
<protein>
    <recommendedName>
        <fullName evidence="5">DUF1499 domain-containing protein</fullName>
    </recommendedName>
</protein>
<evidence type="ECO:0000313" key="4">
    <source>
        <dbReference type="Proteomes" id="UP000186143"/>
    </source>
</evidence>
<sequence>MKILYERPVSAAARWSRRIGRFSAGLLVITGLAHWLHTVTTPHMIALALLAAGLATVAALLGVIGLVRLWQVAAVGGIAACVGLAYALIPLGVAGYGLYRFLDRPALTEVSTDTTEPPPWIAPPVAAQGWLPRPVVPLAPERQAEAYPTLTGRRYDGALDRVFAAVNTVAAASHLKITEERGTENAAADLEDMPANPDPKPAPRRRGAPRAAPAGDADPGNVPIPSARPDPGSEILMPGQRASDILLQGEWRSPVTAPLTAVPFDVAIRLREEAETTFVDLRVSVRYGPHDLGFGAAYAETFLRALDAELLGIAGS</sequence>
<feature type="transmembrane region" description="Helical" evidence="2">
    <location>
        <begin position="20"/>
        <end position="37"/>
    </location>
</feature>
<feature type="compositionally biased region" description="Low complexity" evidence="1">
    <location>
        <begin position="209"/>
        <end position="220"/>
    </location>
</feature>
<organism evidence="3 4">
    <name type="scientific">Xaviernesmea rhizosphaerae</name>
    <dbReference type="NCBI Taxonomy" id="1672749"/>
    <lineage>
        <taxon>Bacteria</taxon>
        <taxon>Pseudomonadati</taxon>
        <taxon>Pseudomonadota</taxon>
        <taxon>Alphaproteobacteria</taxon>
        <taxon>Hyphomicrobiales</taxon>
        <taxon>Rhizobiaceae</taxon>
        <taxon>Rhizobium/Agrobacterium group</taxon>
        <taxon>Xaviernesmea</taxon>
    </lineage>
</organism>
<dbReference type="STRING" id="1672749.BJF92_21785"/>
<gene>
    <name evidence="3" type="ORF">BJF92_21785</name>
</gene>
<dbReference type="EMBL" id="MKIO01000013">
    <property type="protein sequence ID" value="OLP57636.1"/>
    <property type="molecule type" value="Genomic_DNA"/>
</dbReference>
<reference evidence="3 4" key="1">
    <citation type="submission" date="2016-09" db="EMBL/GenBank/DDBJ databases">
        <title>Rhizobium sp. nov., a novel species isolated from the rice rhizosphere.</title>
        <authorList>
            <person name="Zhao J."/>
            <person name="Zhang X."/>
        </authorList>
    </citation>
    <scope>NUCLEOTIDE SEQUENCE [LARGE SCALE GENOMIC DNA]</scope>
    <source>
        <strain evidence="3 4">MH17</strain>
    </source>
</reference>
<feature type="transmembrane region" description="Helical" evidence="2">
    <location>
        <begin position="43"/>
        <end position="67"/>
    </location>
</feature>
<feature type="transmembrane region" description="Helical" evidence="2">
    <location>
        <begin position="74"/>
        <end position="99"/>
    </location>
</feature>
<accession>A0A1Q9AQI8</accession>
<dbReference type="RefSeq" id="WP_075632833.1">
    <property type="nucleotide sequence ID" value="NZ_MKIO01000013.1"/>
</dbReference>
<evidence type="ECO:0000256" key="2">
    <source>
        <dbReference type="SAM" id="Phobius"/>
    </source>
</evidence>
<proteinExistence type="predicted"/>
<feature type="region of interest" description="Disordered" evidence="1">
    <location>
        <begin position="180"/>
        <end position="234"/>
    </location>
</feature>
<dbReference type="OrthoDB" id="1523552at2"/>
<keyword evidence="2" id="KW-1133">Transmembrane helix</keyword>